<feature type="transmembrane region" description="Helical" evidence="5">
    <location>
        <begin position="266"/>
        <end position="288"/>
    </location>
</feature>
<keyword evidence="3 5" id="KW-0472">Membrane</keyword>
<feature type="domain" description="Major facilitator superfamily (MFS) profile" evidence="6">
    <location>
        <begin position="194"/>
        <end position="425"/>
    </location>
</feature>
<evidence type="ECO:0000313" key="7">
    <source>
        <dbReference type="EMBL" id="UUX49031.1"/>
    </source>
</evidence>
<dbReference type="GO" id="GO:0022857">
    <property type="term" value="F:transmembrane transporter activity"/>
    <property type="evidence" value="ECO:0007669"/>
    <property type="project" value="InterPro"/>
</dbReference>
<dbReference type="PANTHER" id="PTHR23521">
    <property type="entry name" value="TRANSPORTER MFS SUPERFAMILY"/>
    <property type="match status" value="1"/>
</dbReference>
<accession>A0A9J7APA1</accession>
<organism evidence="7 8">
    <name type="scientific">Nisaea acidiphila</name>
    <dbReference type="NCBI Taxonomy" id="1862145"/>
    <lineage>
        <taxon>Bacteria</taxon>
        <taxon>Pseudomonadati</taxon>
        <taxon>Pseudomonadota</taxon>
        <taxon>Alphaproteobacteria</taxon>
        <taxon>Rhodospirillales</taxon>
        <taxon>Thalassobaculaceae</taxon>
        <taxon>Nisaea</taxon>
    </lineage>
</organism>
<dbReference type="InterPro" id="IPR047200">
    <property type="entry name" value="MFS_YcaD-like"/>
</dbReference>
<dbReference type="AlphaFoldDB" id="A0A9J7APA1"/>
<dbReference type="Pfam" id="PF07690">
    <property type="entry name" value="MFS_1"/>
    <property type="match status" value="1"/>
</dbReference>
<feature type="transmembrane region" description="Helical" evidence="5">
    <location>
        <begin position="38"/>
        <end position="60"/>
    </location>
</feature>
<feature type="transmembrane region" description="Helical" evidence="5">
    <location>
        <begin position="72"/>
        <end position="91"/>
    </location>
</feature>
<keyword evidence="8" id="KW-1185">Reference proteome</keyword>
<keyword evidence="2 5" id="KW-1133">Transmembrane helix</keyword>
<dbReference type="CDD" id="cd17477">
    <property type="entry name" value="MFS_YcaD_like"/>
    <property type="match status" value="1"/>
</dbReference>
<dbReference type="SUPFAM" id="SSF103473">
    <property type="entry name" value="MFS general substrate transporter"/>
    <property type="match status" value="1"/>
</dbReference>
<dbReference type="Gene3D" id="1.20.1250.20">
    <property type="entry name" value="MFS general substrate transporter like domains"/>
    <property type="match status" value="2"/>
</dbReference>
<feature type="transmembrane region" description="Helical" evidence="5">
    <location>
        <begin position="157"/>
        <end position="177"/>
    </location>
</feature>
<dbReference type="InterPro" id="IPR036259">
    <property type="entry name" value="MFS_trans_sf"/>
</dbReference>
<dbReference type="GO" id="GO:0005886">
    <property type="term" value="C:plasma membrane"/>
    <property type="evidence" value="ECO:0007669"/>
    <property type="project" value="TreeGrafter"/>
</dbReference>
<protein>
    <submittedName>
        <fullName evidence="7">MFS transporter</fullName>
    </submittedName>
</protein>
<keyword evidence="1 5" id="KW-0812">Transmembrane</keyword>
<evidence type="ECO:0000259" key="6">
    <source>
        <dbReference type="PROSITE" id="PS50850"/>
    </source>
</evidence>
<evidence type="ECO:0000313" key="8">
    <source>
        <dbReference type="Proteomes" id="UP001060336"/>
    </source>
</evidence>
<feature type="transmembrane region" description="Helical" evidence="5">
    <location>
        <begin position="327"/>
        <end position="349"/>
    </location>
</feature>
<feature type="transmembrane region" description="Helical" evidence="5">
    <location>
        <begin position="294"/>
        <end position="315"/>
    </location>
</feature>
<feature type="transmembrane region" description="Helical" evidence="5">
    <location>
        <begin position="97"/>
        <end position="118"/>
    </location>
</feature>
<proteinExistence type="predicted"/>
<dbReference type="InterPro" id="IPR020846">
    <property type="entry name" value="MFS_dom"/>
</dbReference>
<dbReference type="PROSITE" id="PS50850">
    <property type="entry name" value="MFS"/>
    <property type="match status" value="1"/>
</dbReference>
<name>A0A9J7APA1_9PROT</name>
<dbReference type="InterPro" id="IPR011701">
    <property type="entry name" value="MFS"/>
</dbReference>
<evidence type="ECO:0000256" key="1">
    <source>
        <dbReference type="ARBA" id="ARBA00022692"/>
    </source>
</evidence>
<feature type="transmembrane region" description="Helical" evidence="5">
    <location>
        <begin position="355"/>
        <end position="375"/>
    </location>
</feature>
<evidence type="ECO:0000256" key="2">
    <source>
        <dbReference type="ARBA" id="ARBA00022989"/>
    </source>
</evidence>
<evidence type="ECO:0000256" key="5">
    <source>
        <dbReference type="SAM" id="Phobius"/>
    </source>
</evidence>
<feature type="transmembrane region" description="Helical" evidence="5">
    <location>
        <begin position="232"/>
        <end position="254"/>
    </location>
</feature>
<evidence type="ECO:0000256" key="3">
    <source>
        <dbReference type="ARBA" id="ARBA00023136"/>
    </source>
</evidence>
<dbReference type="RefSeq" id="WP_257767532.1">
    <property type="nucleotide sequence ID" value="NZ_CP102480.1"/>
</dbReference>
<gene>
    <name evidence="7" type="ORF">NUH88_16700</name>
</gene>
<feature type="transmembrane region" description="Helical" evidence="5">
    <location>
        <begin position="198"/>
        <end position="220"/>
    </location>
</feature>
<dbReference type="EMBL" id="CP102480">
    <property type="protein sequence ID" value="UUX49031.1"/>
    <property type="molecule type" value="Genomic_DNA"/>
</dbReference>
<feature type="transmembrane region" description="Helical" evidence="5">
    <location>
        <begin position="130"/>
        <end position="151"/>
    </location>
</feature>
<evidence type="ECO:0000256" key="4">
    <source>
        <dbReference type="SAM" id="MobiDB-lite"/>
    </source>
</evidence>
<dbReference type="KEGG" id="naci:NUH88_16700"/>
<feature type="region of interest" description="Disordered" evidence="4">
    <location>
        <begin position="405"/>
        <end position="425"/>
    </location>
</feature>
<sequence>MTSIIPLVPLLLSIAILLMGNGLQGTLLPVRAGMEAFGSVEIGILGSAYFLGFMAGCLYGPRVVRVVGHIRTFTGMVAVASTVVLIHALVLEPIIWWSLRAITGFCFAVLYMVVESWLNEKSTNQNRGLVFSVYTIINLTVITVGQLLLMTADPKSFPLFAFASILVSIAAVPVALTRIDQPAPLEVVQLRLLRLFRISPVGVVGCIAVGVANGAFWSLAPVYALNAMGDSAVSSVAIFMSIVVIAGAIGQYPLGRLSDRIDRRLVIIGACLGSATAGIGMVLLAAYIPFGVFVFGFMFGLFAFPIYALSVAHLNDFITEPSDYVEAASGLLLVFAIGAIAGPTLASAVIDLVGIQYLFAFTATVHILAAAFCAYRMNVRAPAPVEDHIAFNDAVVLAQTTAAVDPLSPEDGETGETAPDEKPAV</sequence>
<dbReference type="PANTHER" id="PTHR23521:SF3">
    <property type="entry name" value="MFS TRANSPORTER"/>
    <property type="match status" value="1"/>
</dbReference>
<reference evidence="7" key="1">
    <citation type="submission" date="2022-08" db="EMBL/GenBank/DDBJ databases">
        <title>Nisaea acidiphila sp. nov., isolated from a marine algal debris and emended description of the genus Nisaea Urios et al. 2008.</title>
        <authorList>
            <person name="Kwon K."/>
        </authorList>
    </citation>
    <scope>NUCLEOTIDE SEQUENCE</scope>
    <source>
        <strain evidence="7">MEBiC11861</strain>
    </source>
</reference>
<dbReference type="Proteomes" id="UP001060336">
    <property type="component" value="Chromosome"/>
</dbReference>